<keyword evidence="1" id="KW-0812">Transmembrane</keyword>
<dbReference type="Proteomes" id="UP000176451">
    <property type="component" value="Unassembled WGS sequence"/>
</dbReference>
<evidence type="ECO:0000313" key="2">
    <source>
        <dbReference type="EMBL" id="OGD66065.1"/>
    </source>
</evidence>
<sequence>MLMIMRWISENLWIDTKWISENWASAVWCCIAGISITFLVWSIYSPTDNRTSPVSSHNPQTTQQSQTFQTSTQPTVFYCTNFVFDKISWKAVFASIVIVLIWVLYNYWFEITTYSLFAWITWEWSMAWRTVVLIFVIFPILYIKWLMRVFMTERTIFHRIPKFIIGVITALLAWACLYIPDKNFFNISNGQPRKWYSLTSQGYRFFDHKGFDPEYGIELQPVTPDLAELYFTHMANKKKSLMGRIIEKITNSVKNTF</sequence>
<feature type="transmembrane region" description="Helical" evidence="1">
    <location>
        <begin position="163"/>
        <end position="180"/>
    </location>
</feature>
<organism evidence="2 3">
    <name type="scientific">Candidatus Berkelbacteria bacterium RIFCSPHIGHO2_12_FULL_36_9</name>
    <dbReference type="NCBI Taxonomy" id="1797469"/>
    <lineage>
        <taxon>Bacteria</taxon>
        <taxon>Candidatus Berkelbacteria</taxon>
    </lineage>
</organism>
<evidence type="ECO:0000313" key="3">
    <source>
        <dbReference type="Proteomes" id="UP000176451"/>
    </source>
</evidence>
<gene>
    <name evidence="2" type="ORF">A3F08_01305</name>
</gene>
<dbReference type="STRING" id="1797469.A3F08_01305"/>
<evidence type="ECO:0000256" key="1">
    <source>
        <dbReference type="SAM" id="Phobius"/>
    </source>
</evidence>
<comment type="caution">
    <text evidence="2">The sequence shown here is derived from an EMBL/GenBank/DDBJ whole genome shotgun (WGS) entry which is preliminary data.</text>
</comment>
<keyword evidence="1" id="KW-1133">Transmembrane helix</keyword>
<feature type="transmembrane region" description="Helical" evidence="1">
    <location>
        <begin position="128"/>
        <end position="151"/>
    </location>
</feature>
<protein>
    <submittedName>
        <fullName evidence="2">Uncharacterized protein</fullName>
    </submittedName>
</protein>
<keyword evidence="1" id="KW-0472">Membrane</keyword>
<accession>A0A1F5EFB8</accession>
<name>A0A1F5EFB8_9BACT</name>
<reference evidence="2 3" key="1">
    <citation type="journal article" date="2016" name="Nat. Commun.">
        <title>Thousands of microbial genomes shed light on interconnected biogeochemical processes in an aquifer system.</title>
        <authorList>
            <person name="Anantharaman K."/>
            <person name="Brown C.T."/>
            <person name="Hug L.A."/>
            <person name="Sharon I."/>
            <person name="Castelle C.J."/>
            <person name="Probst A.J."/>
            <person name="Thomas B.C."/>
            <person name="Singh A."/>
            <person name="Wilkins M.J."/>
            <person name="Karaoz U."/>
            <person name="Brodie E.L."/>
            <person name="Williams K.H."/>
            <person name="Hubbard S.S."/>
            <person name="Banfield J.F."/>
        </authorList>
    </citation>
    <scope>NUCLEOTIDE SEQUENCE [LARGE SCALE GENOMIC DNA]</scope>
</reference>
<feature type="transmembrane region" description="Helical" evidence="1">
    <location>
        <begin position="91"/>
        <end position="108"/>
    </location>
</feature>
<proteinExistence type="predicted"/>
<dbReference type="EMBL" id="MEZV01000046">
    <property type="protein sequence ID" value="OGD66065.1"/>
    <property type="molecule type" value="Genomic_DNA"/>
</dbReference>
<feature type="transmembrane region" description="Helical" evidence="1">
    <location>
        <begin position="23"/>
        <end position="44"/>
    </location>
</feature>
<dbReference type="AlphaFoldDB" id="A0A1F5EFB8"/>